<dbReference type="EMBL" id="JASCZI010121418">
    <property type="protein sequence ID" value="MED6161660.1"/>
    <property type="molecule type" value="Genomic_DNA"/>
</dbReference>
<evidence type="ECO:0000313" key="1">
    <source>
        <dbReference type="EMBL" id="MED6161660.1"/>
    </source>
</evidence>
<dbReference type="Proteomes" id="UP001341840">
    <property type="component" value="Unassembled WGS sequence"/>
</dbReference>
<name>A0ABU6UMX8_9FABA</name>
<sequence length="129" mass="14445">MDGETDQRFTKEQSDQLDVKDTYETGLYYGYGAICTERRTVVKPIWSIGHRIMSGYGTQMAANRRNARRVSVDSDPPADTATFMAAMNSMAIAMRDSTASIWELAVATNRAMEYMGRRNRKNGNGGDDE</sequence>
<comment type="caution">
    <text evidence="1">The sequence shown here is derived from an EMBL/GenBank/DDBJ whole genome shotgun (WGS) entry which is preliminary data.</text>
</comment>
<evidence type="ECO:0000313" key="2">
    <source>
        <dbReference type="Proteomes" id="UP001341840"/>
    </source>
</evidence>
<proteinExistence type="predicted"/>
<protein>
    <submittedName>
        <fullName evidence="1">Uncharacterized protein</fullName>
    </submittedName>
</protein>
<organism evidence="1 2">
    <name type="scientific">Stylosanthes scabra</name>
    <dbReference type="NCBI Taxonomy" id="79078"/>
    <lineage>
        <taxon>Eukaryota</taxon>
        <taxon>Viridiplantae</taxon>
        <taxon>Streptophyta</taxon>
        <taxon>Embryophyta</taxon>
        <taxon>Tracheophyta</taxon>
        <taxon>Spermatophyta</taxon>
        <taxon>Magnoliopsida</taxon>
        <taxon>eudicotyledons</taxon>
        <taxon>Gunneridae</taxon>
        <taxon>Pentapetalae</taxon>
        <taxon>rosids</taxon>
        <taxon>fabids</taxon>
        <taxon>Fabales</taxon>
        <taxon>Fabaceae</taxon>
        <taxon>Papilionoideae</taxon>
        <taxon>50 kb inversion clade</taxon>
        <taxon>dalbergioids sensu lato</taxon>
        <taxon>Dalbergieae</taxon>
        <taxon>Pterocarpus clade</taxon>
        <taxon>Stylosanthes</taxon>
    </lineage>
</organism>
<keyword evidence="2" id="KW-1185">Reference proteome</keyword>
<reference evidence="1 2" key="1">
    <citation type="journal article" date="2023" name="Plants (Basel)">
        <title>Bridging the Gap: Combining Genomics and Transcriptomics Approaches to Understand Stylosanthes scabra, an Orphan Legume from the Brazilian Caatinga.</title>
        <authorList>
            <person name="Ferreira-Neto J.R.C."/>
            <person name="da Silva M.D."/>
            <person name="Binneck E."/>
            <person name="de Melo N.F."/>
            <person name="da Silva R.H."/>
            <person name="de Melo A.L.T.M."/>
            <person name="Pandolfi V."/>
            <person name="Bustamante F.O."/>
            <person name="Brasileiro-Vidal A.C."/>
            <person name="Benko-Iseppon A.M."/>
        </authorList>
    </citation>
    <scope>NUCLEOTIDE SEQUENCE [LARGE SCALE GENOMIC DNA]</scope>
    <source>
        <tissue evidence="1">Leaves</tissue>
    </source>
</reference>
<gene>
    <name evidence="1" type="ORF">PIB30_062837</name>
</gene>
<accession>A0ABU6UMX8</accession>